<dbReference type="Pfam" id="PF01380">
    <property type="entry name" value="SIS"/>
    <property type="match status" value="2"/>
</dbReference>
<name>A0A1F7HGH0_9BACT</name>
<dbReference type="InterPro" id="IPR005855">
    <property type="entry name" value="GFAT"/>
</dbReference>
<keyword evidence="5" id="KW-0808">Transferase</keyword>
<sequence length="587" mass="65000">MCGILGYVGKNEIGSEVVFDGLKRLEYRGYDSWGIASAQKNEFRIFKKVGKIGNANPKLPKTNLAIGHTRWATHGKVTEINAHPHLDCTKTIALVHNGIVENYKTIKKEITKKKHVFKSETDTEVIVHLIEEYMKNKSFKEAVSQSFKRLKGLNAIVVCNLKTKEIAAVKNGTPIVAGKGSNNDFYISSDIVGISKHTNKLIFLDDNQLLTLGKTAELIDVLTRKKLNIKVTKIKVNLIEENKGKYDHFIQKEINEQPKIISQIALNFEANAKKLANLIKTAKGIFLVGCGSASFVCLAGTYLFSNIAKKHLNFSIGSEFKYLEDYLTNKTLVIPISQSGETIDVLDSVKKAKIKRTKIAAITNVLGSSLYRVSDYNFLLSAGVEKAVLATKSFTAMISILYFAAKAFAEDSEDAKKKLLLASKNIKSILSHNYLVKIRNLAKQLKDKKHIYVIGRGLSYPVALETALKIKESTYIHAEGFAGGELKHGAIALIEEGTPCIVITTNDETKDEILSNAMEIKARGGFMIGIGSVYDDVFDVFLKTEDLKYATMLPQIVIAQLLAYYITVLKGLDPDKPRNLAKSVTVK</sequence>
<dbReference type="EC" id="2.6.1.16" evidence="2"/>
<dbReference type="InterPro" id="IPR035490">
    <property type="entry name" value="GlmS/FrlB_SIS"/>
</dbReference>
<dbReference type="InterPro" id="IPR001347">
    <property type="entry name" value="SIS_dom"/>
</dbReference>
<feature type="domain" description="SIS" evidence="9">
    <location>
        <begin position="275"/>
        <end position="414"/>
    </location>
</feature>
<evidence type="ECO:0000256" key="4">
    <source>
        <dbReference type="ARBA" id="ARBA00022576"/>
    </source>
</evidence>
<keyword evidence="6" id="KW-0677">Repeat</keyword>
<dbReference type="InterPro" id="IPR046348">
    <property type="entry name" value="SIS_dom_sf"/>
</dbReference>
<dbReference type="GO" id="GO:0004360">
    <property type="term" value="F:glutamine-fructose-6-phosphate transaminase (isomerizing) activity"/>
    <property type="evidence" value="ECO:0007669"/>
    <property type="project" value="UniProtKB-EC"/>
</dbReference>
<dbReference type="InterPro" id="IPR047084">
    <property type="entry name" value="GFAT_N"/>
</dbReference>
<dbReference type="Gene3D" id="3.60.20.10">
    <property type="entry name" value="Glutamine Phosphoribosylpyrophosphate, subunit 1, domain 1"/>
    <property type="match status" value="1"/>
</dbReference>
<dbReference type="CDD" id="cd05008">
    <property type="entry name" value="SIS_GlmS_GlmD_1"/>
    <property type="match status" value="1"/>
</dbReference>
<feature type="domain" description="SIS" evidence="9">
    <location>
        <begin position="441"/>
        <end position="577"/>
    </location>
</feature>
<evidence type="ECO:0000256" key="1">
    <source>
        <dbReference type="ARBA" id="ARBA00001031"/>
    </source>
</evidence>
<comment type="caution">
    <text evidence="10">The sequence shown here is derived from an EMBL/GenBank/DDBJ whole genome shotgun (WGS) entry which is preliminary data.</text>
</comment>
<feature type="domain" description="Glutamine amidotransferase type-2" evidence="8">
    <location>
        <begin position="2"/>
        <end position="215"/>
    </location>
</feature>
<dbReference type="EMBL" id="MFZV01000052">
    <property type="protein sequence ID" value="OGK30084.1"/>
    <property type="molecule type" value="Genomic_DNA"/>
</dbReference>
<reference evidence="10 11" key="1">
    <citation type="journal article" date="2016" name="Nat. Commun.">
        <title>Thousands of microbial genomes shed light on interconnected biogeochemical processes in an aquifer system.</title>
        <authorList>
            <person name="Anantharaman K."/>
            <person name="Brown C.T."/>
            <person name="Hug L.A."/>
            <person name="Sharon I."/>
            <person name="Castelle C.J."/>
            <person name="Probst A.J."/>
            <person name="Thomas B.C."/>
            <person name="Singh A."/>
            <person name="Wilkins M.J."/>
            <person name="Karaoz U."/>
            <person name="Brodie E.L."/>
            <person name="Williams K.H."/>
            <person name="Hubbard S.S."/>
            <person name="Banfield J.F."/>
        </authorList>
    </citation>
    <scope>NUCLEOTIDE SEQUENCE [LARGE SCALE GENOMIC DNA]</scope>
</reference>
<dbReference type="GO" id="GO:0006047">
    <property type="term" value="P:UDP-N-acetylglucosamine metabolic process"/>
    <property type="evidence" value="ECO:0007669"/>
    <property type="project" value="TreeGrafter"/>
</dbReference>
<dbReference type="SUPFAM" id="SSF56235">
    <property type="entry name" value="N-terminal nucleophile aminohydrolases (Ntn hydrolases)"/>
    <property type="match status" value="1"/>
</dbReference>
<proteinExistence type="predicted"/>
<dbReference type="PROSITE" id="PS51278">
    <property type="entry name" value="GATASE_TYPE_2"/>
    <property type="match status" value="1"/>
</dbReference>
<keyword evidence="7" id="KW-0315">Glutamine amidotransferase</keyword>
<dbReference type="SUPFAM" id="SSF53697">
    <property type="entry name" value="SIS domain"/>
    <property type="match status" value="1"/>
</dbReference>
<evidence type="ECO:0000259" key="8">
    <source>
        <dbReference type="PROSITE" id="PS51278"/>
    </source>
</evidence>
<dbReference type="PANTHER" id="PTHR10937">
    <property type="entry name" value="GLUCOSAMINE--FRUCTOSE-6-PHOSPHATE AMINOTRANSFERASE, ISOMERIZING"/>
    <property type="match status" value="1"/>
</dbReference>
<keyword evidence="4" id="KW-0032">Aminotransferase</keyword>
<evidence type="ECO:0000256" key="6">
    <source>
        <dbReference type="ARBA" id="ARBA00022737"/>
    </source>
</evidence>
<dbReference type="GO" id="GO:0097367">
    <property type="term" value="F:carbohydrate derivative binding"/>
    <property type="evidence" value="ECO:0007669"/>
    <property type="project" value="InterPro"/>
</dbReference>
<evidence type="ECO:0000259" key="9">
    <source>
        <dbReference type="PROSITE" id="PS51464"/>
    </source>
</evidence>
<dbReference type="GO" id="GO:0006487">
    <property type="term" value="P:protein N-linked glycosylation"/>
    <property type="evidence" value="ECO:0007669"/>
    <property type="project" value="TreeGrafter"/>
</dbReference>
<dbReference type="NCBIfam" id="TIGR01135">
    <property type="entry name" value="glmS"/>
    <property type="match status" value="1"/>
</dbReference>
<organism evidence="10 11">
    <name type="scientific">Candidatus Roizmanbacteria bacterium RIFCSPHIGHO2_12_FULL_33_9</name>
    <dbReference type="NCBI Taxonomy" id="1802045"/>
    <lineage>
        <taxon>Bacteria</taxon>
        <taxon>Candidatus Roizmaniibacteriota</taxon>
    </lineage>
</organism>
<dbReference type="InterPro" id="IPR029055">
    <property type="entry name" value="Ntn_hydrolases_N"/>
</dbReference>
<gene>
    <name evidence="10" type="ORF">A3F29_04875</name>
</gene>
<dbReference type="PANTHER" id="PTHR10937:SF0">
    <property type="entry name" value="GLUTAMINE--FRUCTOSE-6-PHOSPHATE TRANSAMINASE (ISOMERIZING)"/>
    <property type="match status" value="1"/>
</dbReference>
<dbReference type="Gene3D" id="3.40.50.10490">
    <property type="entry name" value="Glucose-6-phosphate isomerase like protein, domain 1"/>
    <property type="match status" value="2"/>
</dbReference>
<evidence type="ECO:0000256" key="2">
    <source>
        <dbReference type="ARBA" id="ARBA00012916"/>
    </source>
</evidence>
<dbReference type="AlphaFoldDB" id="A0A1F7HGH0"/>
<dbReference type="Pfam" id="PF13522">
    <property type="entry name" value="GATase_6"/>
    <property type="match status" value="1"/>
</dbReference>
<dbReference type="PROSITE" id="PS51464">
    <property type="entry name" value="SIS"/>
    <property type="match status" value="2"/>
</dbReference>
<dbReference type="CDD" id="cd05009">
    <property type="entry name" value="SIS_GlmS_GlmD_2"/>
    <property type="match status" value="1"/>
</dbReference>
<protein>
    <recommendedName>
        <fullName evidence="3">Glutamine--fructose-6-phosphate aminotransferase [isomerizing]</fullName>
        <ecNumber evidence="2">2.6.1.16</ecNumber>
    </recommendedName>
</protein>
<dbReference type="InterPro" id="IPR035466">
    <property type="entry name" value="GlmS/AgaS_SIS"/>
</dbReference>
<comment type="catalytic activity">
    <reaction evidence="1">
        <text>D-fructose 6-phosphate + L-glutamine = D-glucosamine 6-phosphate + L-glutamate</text>
        <dbReference type="Rhea" id="RHEA:13237"/>
        <dbReference type="ChEBI" id="CHEBI:29985"/>
        <dbReference type="ChEBI" id="CHEBI:58359"/>
        <dbReference type="ChEBI" id="CHEBI:58725"/>
        <dbReference type="ChEBI" id="CHEBI:61527"/>
        <dbReference type="EC" id="2.6.1.16"/>
    </reaction>
</comment>
<evidence type="ECO:0000256" key="3">
    <source>
        <dbReference type="ARBA" id="ARBA00016090"/>
    </source>
</evidence>
<dbReference type="NCBIfam" id="NF001484">
    <property type="entry name" value="PRK00331.1"/>
    <property type="match status" value="1"/>
</dbReference>
<dbReference type="CDD" id="cd00714">
    <property type="entry name" value="GFAT"/>
    <property type="match status" value="1"/>
</dbReference>
<dbReference type="InterPro" id="IPR017932">
    <property type="entry name" value="GATase_2_dom"/>
</dbReference>
<evidence type="ECO:0000313" key="11">
    <source>
        <dbReference type="Proteomes" id="UP000177199"/>
    </source>
</evidence>
<evidence type="ECO:0000313" key="10">
    <source>
        <dbReference type="EMBL" id="OGK30084.1"/>
    </source>
</evidence>
<evidence type="ECO:0000256" key="7">
    <source>
        <dbReference type="ARBA" id="ARBA00022962"/>
    </source>
</evidence>
<accession>A0A1F7HGH0</accession>
<evidence type="ECO:0000256" key="5">
    <source>
        <dbReference type="ARBA" id="ARBA00022679"/>
    </source>
</evidence>
<dbReference type="GO" id="GO:0006002">
    <property type="term" value="P:fructose 6-phosphate metabolic process"/>
    <property type="evidence" value="ECO:0007669"/>
    <property type="project" value="TreeGrafter"/>
</dbReference>
<dbReference type="Proteomes" id="UP000177199">
    <property type="component" value="Unassembled WGS sequence"/>
</dbReference>